<evidence type="ECO:0000256" key="5">
    <source>
        <dbReference type="ARBA" id="ARBA00023136"/>
    </source>
</evidence>
<keyword evidence="9 11" id="KW-1208">Phospholipid metabolism</keyword>
<dbReference type="STRING" id="469371.Tbis_2004"/>
<evidence type="ECO:0000256" key="7">
    <source>
        <dbReference type="ARBA" id="ARBA00023209"/>
    </source>
</evidence>
<evidence type="ECO:0000256" key="2">
    <source>
        <dbReference type="ARBA" id="ARBA00022516"/>
    </source>
</evidence>
<dbReference type="KEGG" id="tbi:Tbis_2004"/>
<proteinExistence type="inferred from homology"/>
<dbReference type="eggNOG" id="COG0688">
    <property type="taxonomic scope" value="Bacteria"/>
</dbReference>
<comment type="PTM">
    <text evidence="11">Is synthesized initially as an inactive proenzyme. Formation of the active enzyme involves a self-maturation process in which the active site pyruvoyl group is generated from an internal serine residue via an autocatalytic post-translational modification. Two non-identical subunits are generated from the proenzyme in this reaction, and the pyruvate is formed at the N-terminus of the alpha chain, which is derived from the carboxyl end of the proenzyme. The post-translation cleavage follows an unusual pathway, termed non-hydrolytic serinolysis, in which the side chain hydroxyl group of the serine supplies its oxygen atom to form the C-terminus of the beta chain, while the remainder of the serine residue undergoes an oxidative deamination to produce ammonia and the pyruvoyl prosthetic group on the alpha chain.</text>
</comment>
<dbReference type="NCBIfam" id="NF003683">
    <property type="entry name" value="PRK05305.2-3"/>
    <property type="match status" value="1"/>
</dbReference>
<keyword evidence="4 11" id="KW-0443">Lipid metabolism</keyword>
<comment type="subcellular location">
    <subcellularLocation>
        <location evidence="11">Cell membrane</location>
        <topology evidence="11">Peripheral membrane protein</topology>
    </subcellularLocation>
</comment>
<evidence type="ECO:0000256" key="9">
    <source>
        <dbReference type="ARBA" id="ARBA00023264"/>
    </source>
</evidence>
<dbReference type="EMBL" id="CP001874">
    <property type="protein sequence ID" value="ADG88716.1"/>
    <property type="molecule type" value="Genomic_DNA"/>
</dbReference>
<dbReference type="HOGENOM" id="CLU_072492_1_0_11"/>
<evidence type="ECO:0000256" key="12">
    <source>
        <dbReference type="SAM" id="Phobius"/>
    </source>
</evidence>
<dbReference type="GO" id="GO:0004609">
    <property type="term" value="F:phosphatidylserine decarboxylase activity"/>
    <property type="evidence" value="ECO:0007669"/>
    <property type="project" value="UniProtKB-UniRule"/>
</dbReference>
<name>D6Y1W0_THEBD</name>
<evidence type="ECO:0000256" key="3">
    <source>
        <dbReference type="ARBA" id="ARBA00022793"/>
    </source>
</evidence>
<comment type="subunit">
    <text evidence="11">Heterodimer of a large membrane-associated beta subunit and a small pyruvoyl-containing alpha subunit.</text>
</comment>
<keyword evidence="14" id="KW-1185">Reference proteome</keyword>
<sequence length="226" mass="24073">MSDESFTRDATLTAGAAAGPLTRVRLARGVSPWLVPTAAAAVTTALLTRRSSRWALAAVPLTALTGAMLWFFRDPERALGEGRLLAPADGVVQSIDPWPDGRTRVAIFMSPLNVHVNRAPADGVVTSIEHIPGGFLPAFDKDSDKNERVVWKFATALGELEVVQIAGALARRIVTYLTPGAKVSQGERIGLIRFGSRVDVYLPEGISPAVTVGQRTVAGVTRLDHA</sequence>
<evidence type="ECO:0000256" key="6">
    <source>
        <dbReference type="ARBA" id="ARBA00023145"/>
    </source>
</evidence>
<comment type="pathway">
    <text evidence="11">Phospholipid metabolism; phosphatidylethanolamine biosynthesis; phosphatidylethanolamine from CDP-diacylglycerol: step 2/2.</text>
</comment>
<feature type="chain" id="PRO_5023573770" description="Phosphatidylserine decarboxylase alpha chain" evidence="11">
    <location>
        <begin position="196"/>
        <end position="226"/>
    </location>
</feature>
<dbReference type="PANTHER" id="PTHR35809:SF1">
    <property type="entry name" value="ARCHAETIDYLSERINE DECARBOXYLASE PROENZYME-RELATED"/>
    <property type="match status" value="1"/>
</dbReference>
<keyword evidence="7 11" id="KW-0594">Phospholipid biosynthesis</keyword>
<keyword evidence="12" id="KW-0812">Transmembrane</keyword>
<feature type="chain" id="PRO_5023573771" description="Phosphatidylserine decarboxylase beta chain" evidence="11">
    <location>
        <begin position="1"/>
        <end position="195"/>
    </location>
</feature>
<keyword evidence="3 11" id="KW-0210">Decarboxylase</keyword>
<evidence type="ECO:0000256" key="4">
    <source>
        <dbReference type="ARBA" id="ARBA00023098"/>
    </source>
</evidence>
<dbReference type="Pfam" id="PF02666">
    <property type="entry name" value="PS_Dcarbxylase"/>
    <property type="match status" value="1"/>
</dbReference>
<dbReference type="GO" id="GO:0005886">
    <property type="term" value="C:plasma membrane"/>
    <property type="evidence" value="ECO:0007669"/>
    <property type="project" value="UniProtKB-SubCell"/>
</dbReference>
<dbReference type="NCBIfam" id="NF003685">
    <property type="entry name" value="PRK05305.2-5"/>
    <property type="match status" value="1"/>
</dbReference>
<gene>
    <name evidence="11 13" type="primary">psd</name>
    <name evidence="13" type="ordered locus">Tbis_2004</name>
</gene>
<accession>D6Y1W0</accession>
<dbReference type="RefSeq" id="WP_013132249.1">
    <property type="nucleotide sequence ID" value="NC_014165.1"/>
</dbReference>
<dbReference type="UniPathway" id="UPA00558">
    <property type="reaction ID" value="UER00616"/>
</dbReference>
<dbReference type="GO" id="GO:0006646">
    <property type="term" value="P:phosphatidylethanolamine biosynthetic process"/>
    <property type="evidence" value="ECO:0007669"/>
    <property type="project" value="UniProtKB-UniRule"/>
</dbReference>
<keyword evidence="6 11" id="KW-0865">Zymogen</keyword>
<organism evidence="13 14">
    <name type="scientific">Thermobispora bispora (strain ATCC 19993 / DSM 43833 / CBS 139.67 / JCM 10125 / KCTC 9307 / NBRC 14880 / R51)</name>
    <dbReference type="NCBI Taxonomy" id="469371"/>
    <lineage>
        <taxon>Bacteria</taxon>
        <taxon>Bacillati</taxon>
        <taxon>Actinomycetota</taxon>
        <taxon>Actinomycetes</taxon>
        <taxon>Streptosporangiales</taxon>
        <taxon>Streptosporangiaceae</taxon>
        <taxon>Thermobispora</taxon>
    </lineage>
</organism>
<evidence type="ECO:0000256" key="11">
    <source>
        <dbReference type="HAMAP-Rule" id="MF_00664"/>
    </source>
</evidence>
<feature type="active site" description="Schiff-base intermediate with substrate; via pyruvic acid" evidence="11">
    <location>
        <position position="196"/>
    </location>
</feature>
<comment type="cofactor">
    <cofactor evidence="11">
        <name>pyruvate</name>
        <dbReference type="ChEBI" id="CHEBI:15361"/>
    </cofactor>
    <text evidence="11">Binds 1 pyruvoyl group covalently per subunit.</text>
</comment>
<keyword evidence="2 11" id="KW-0444">Lipid biosynthesis</keyword>
<comment type="similarity">
    <text evidence="11">Belongs to the phosphatidylserine decarboxylase family. PSD-A subfamily.</text>
</comment>
<dbReference type="EC" id="4.1.1.65" evidence="11"/>
<feature type="transmembrane region" description="Helical" evidence="12">
    <location>
        <begin position="54"/>
        <end position="72"/>
    </location>
</feature>
<evidence type="ECO:0000256" key="10">
    <source>
        <dbReference type="ARBA" id="ARBA00023317"/>
    </source>
</evidence>
<evidence type="ECO:0000313" key="13">
    <source>
        <dbReference type="EMBL" id="ADG88716.1"/>
    </source>
</evidence>
<comment type="function">
    <text evidence="11">Catalyzes the formation of phosphatidylethanolamine (PtdEtn) from phosphatidylserine (PtdSer).</text>
</comment>
<keyword evidence="5 11" id="KW-0472">Membrane</keyword>
<keyword evidence="12" id="KW-1133">Transmembrane helix</keyword>
<feature type="site" description="Cleavage (non-hydrolytic); by autocatalysis" evidence="11">
    <location>
        <begin position="195"/>
        <end position="196"/>
    </location>
</feature>
<evidence type="ECO:0000256" key="8">
    <source>
        <dbReference type="ARBA" id="ARBA00023239"/>
    </source>
</evidence>
<dbReference type="AlphaFoldDB" id="D6Y1W0"/>
<dbReference type="Proteomes" id="UP000006640">
    <property type="component" value="Chromosome"/>
</dbReference>
<dbReference type="InterPro" id="IPR003817">
    <property type="entry name" value="PS_Dcarbxylase"/>
</dbReference>
<evidence type="ECO:0000313" key="14">
    <source>
        <dbReference type="Proteomes" id="UP000006640"/>
    </source>
</evidence>
<feature type="modified residue" description="Pyruvic acid (Ser); by autocatalysis" evidence="11">
    <location>
        <position position="196"/>
    </location>
</feature>
<dbReference type="PANTHER" id="PTHR35809">
    <property type="entry name" value="ARCHAETIDYLSERINE DECARBOXYLASE PROENZYME-RELATED"/>
    <property type="match status" value="1"/>
</dbReference>
<keyword evidence="10 11" id="KW-0670">Pyruvate</keyword>
<dbReference type="HAMAP" id="MF_00664">
    <property type="entry name" value="PS_decarb_PSD_A"/>
    <property type="match status" value="1"/>
</dbReference>
<protein>
    <recommendedName>
        <fullName evidence="11">Phosphatidylserine decarboxylase proenzyme</fullName>
        <ecNumber evidence="11">4.1.1.65</ecNumber>
    </recommendedName>
    <component>
        <recommendedName>
            <fullName evidence="11">Phosphatidylserine decarboxylase alpha chain</fullName>
        </recommendedName>
    </component>
    <component>
        <recommendedName>
            <fullName evidence="11">Phosphatidylserine decarboxylase beta chain</fullName>
        </recommendedName>
    </component>
</protein>
<keyword evidence="8 11" id="KW-0456">Lyase</keyword>
<comment type="catalytic activity">
    <reaction evidence="11">
        <text>a 1,2-diacyl-sn-glycero-3-phospho-L-serine + H(+) = a 1,2-diacyl-sn-glycero-3-phosphoethanolamine + CO2</text>
        <dbReference type="Rhea" id="RHEA:20828"/>
        <dbReference type="ChEBI" id="CHEBI:15378"/>
        <dbReference type="ChEBI" id="CHEBI:16526"/>
        <dbReference type="ChEBI" id="CHEBI:57262"/>
        <dbReference type="ChEBI" id="CHEBI:64612"/>
        <dbReference type="EC" id="4.1.1.65"/>
    </reaction>
</comment>
<evidence type="ECO:0000256" key="1">
    <source>
        <dbReference type="ARBA" id="ARBA00022475"/>
    </source>
</evidence>
<keyword evidence="1 11" id="KW-1003">Cell membrane</keyword>
<dbReference type="InterPro" id="IPR033175">
    <property type="entry name" value="PSD-A"/>
</dbReference>
<reference evidence="13" key="1">
    <citation type="submission" date="2010-01" db="EMBL/GenBank/DDBJ databases">
        <title>The complete genome of Thermobispora bispora DSM 43833.</title>
        <authorList>
            <consortium name="US DOE Joint Genome Institute (JGI-PGF)"/>
            <person name="Lucas S."/>
            <person name="Copeland A."/>
            <person name="Lapidus A."/>
            <person name="Glavina del Rio T."/>
            <person name="Dalin E."/>
            <person name="Tice H."/>
            <person name="Bruce D."/>
            <person name="Goodwin L."/>
            <person name="Pitluck S."/>
            <person name="Kyrpides N."/>
            <person name="Mavromatis K."/>
            <person name="Ivanova N."/>
            <person name="Mikhailova N."/>
            <person name="Chertkov O."/>
            <person name="Brettin T."/>
            <person name="Detter J.C."/>
            <person name="Han C."/>
            <person name="Larimer F."/>
            <person name="Land M."/>
            <person name="Hauser L."/>
            <person name="Markowitz V."/>
            <person name="Cheng J.-F."/>
            <person name="Hugenholtz P."/>
            <person name="Woyke T."/>
            <person name="Wu D."/>
            <person name="Jando M."/>
            <person name="Schneider S."/>
            <person name="Klenk H.-P."/>
            <person name="Eisen J.A."/>
        </authorList>
    </citation>
    <scope>NUCLEOTIDE SEQUENCE [LARGE SCALE GENOMIC DNA]</scope>
    <source>
        <strain evidence="13">DSM 43833</strain>
    </source>
</reference>